<evidence type="ECO:0000313" key="3">
    <source>
        <dbReference type="Proteomes" id="UP000000467"/>
    </source>
</evidence>
<dbReference type="eggNOG" id="COG2069">
    <property type="taxonomic scope" value="Bacteria"/>
</dbReference>
<dbReference type="InterPro" id="IPR016041">
    <property type="entry name" value="Ac-CoA_synth_d_su_TIM-brl"/>
</dbReference>
<reference evidence="2 3" key="1">
    <citation type="journal article" date="2012" name="BMC Genomics">
        <title>Genome-guided analysis of physiological and morphological traits of the fermentative acetate oxidizer Thermacetogenium phaeum.</title>
        <authorList>
            <person name="Oehler D."/>
            <person name="Poehlein A."/>
            <person name="Leimbach A."/>
            <person name="Muller N."/>
            <person name="Daniel R."/>
            <person name="Gottschalk G."/>
            <person name="Schink B."/>
        </authorList>
    </citation>
    <scope>NUCLEOTIDE SEQUENCE [LARGE SCALE GENOMIC DNA]</scope>
    <source>
        <strain evidence="3">ATCC BAA-254 / DSM 26808 / PB</strain>
    </source>
</reference>
<accession>K4LFB6</accession>
<name>K4LFB6_THEPS</name>
<dbReference type="Pfam" id="PF03599">
    <property type="entry name" value="CdhD"/>
    <property type="match status" value="1"/>
</dbReference>
<evidence type="ECO:0000313" key="2">
    <source>
        <dbReference type="EMBL" id="AFV11721.1"/>
    </source>
</evidence>
<dbReference type="NCBIfam" id="NF003376">
    <property type="entry name" value="PRK04452.1-2"/>
    <property type="match status" value="1"/>
</dbReference>
<evidence type="ECO:0000259" key="1">
    <source>
        <dbReference type="Pfam" id="PF03599"/>
    </source>
</evidence>
<dbReference type="Proteomes" id="UP000000467">
    <property type="component" value="Chromosome"/>
</dbReference>
<dbReference type="EMBL" id="CP003732">
    <property type="protein sequence ID" value="AFV11721.1"/>
    <property type="molecule type" value="Genomic_DNA"/>
</dbReference>
<protein>
    <submittedName>
        <fullName evidence="2">Corrinoid/iron-sulfur protein small subunit AcsD</fullName>
    </submittedName>
</protein>
<dbReference type="PANTHER" id="PTHR36214">
    <property type="match status" value="1"/>
</dbReference>
<gene>
    <name evidence="2" type="primary">acsD</name>
    <name evidence="2" type="ordered locus">Tph_c15140</name>
</gene>
<keyword evidence="3" id="KW-1185">Reference proteome</keyword>
<dbReference type="InterPro" id="IPR011005">
    <property type="entry name" value="Dihydropteroate_synth-like_sf"/>
</dbReference>
<dbReference type="InterPro" id="IPR051069">
    <property type="entry name" value="ACDS_complex_subunit"/>
</dbReference>
<feature type="domain" description="CO dehydrogenase/acetyl-CoA synthase delta subunit TIM barrel" evidence="1">
    <location>
        <begin position="16"/>
        <end position="307"/>
    </location>
</feature>
<dbReference type="HOGENOM" id="CLU_040403_1_0_9"/>
<dbReference type="KEGG" id="tpz:Tph_c15140"/>
<dbReference type="OrthoDB" id="148113at2"/>
<dbReference type="RefSeq" id="WP_015050601.1">
    <property type="nucleotide sequence ID" value="NC_018870.1"/>
</dbReference>
<sequence length="324" mass="35218">MPAEILKEKFTGRVQEVVLGATKDEGGTRAYTVKLGGSSTLPFLQFEGDIPNRPVIAFEIWDIKPDWHECFAEYYSDVWEDPVAWAKKAEELGADVIYLKLRGADPELENSKSPDECAKVVKAVLENTGAPLMVEGPGNPDKDNEVLQAVAEAAAGENIAIGLAEKDNYRGIAAAAMMGKHCIIARSPVDINILKQLNLMITEMGVAPEKIINDPLTGGLGYGIEYSYSIMERARWGALIGDKMMAFPVVCLAGPEAWRAKEANAPLEDAGPGWGEQKPRGIMWEAMTAAALLQAGGDLVLMRHPEAAKLLKKHIESLMVPNVY</sequence>
<dbReference type="PANTHER" id="PTHR36214:SF5">
    <property type="entry name" value="ACETYL-COA DECARBONYLASE_SYNTHASE COMPLEX SUBUNIT DELTA"/>
    <property type="match status" value="1"/>
</dbReference>
<proteinExistence type="predicted"/>
<dbReference type="STRING" id="1089553.Tph_c15140"/>
<dbReference type="SUPFAM" id="SSF51717">
    <property type="entry name" value="Dihydropteroate synthetase-like"/>
    <property type="match status" value="1"/>
</dbReference>
<organism evidence="2 3">
    <name type="scientific">Thermacetogenium phaeum (strain ATCC BAA-254 / DSM 26808 / PB)</name>
    <dbReference type="NCBI Taxonomy" id="1089553"/>
    <lineage>
        <taxon>Bacteria</taxon>
        <taxon>Bacillati</taxon>
        <taxon>Bacillota</taxon>
        <taxon>Clostridia</taxon>
        <taxon>Thermoanaerobacterales</taxon>
        <taxon>Thermoanaerobacteraceae</taxon>
        <taxon>Thermacetogenium</taxon>
    </lineage>
</organism>
<dbReference type="Gene3D" id="3.20.20.20">
    <property type="entry name" value="Dihydropteroate synthase-like"/>
    <property type="match status" value="1"/>
</dbReference>
<dbReference type="AlphaFoldDB" id="K4LFB6"/>